<dbReference type="Proteomes" id="UP000193986">
    <property type="component" value="Unassembled WGS sequence"/>
</dbReference>
<dbReference type="InterPro" id="IPR001509">
    <property type="entry name" value="Epimerase_deHydtase"/>
</dbReference>
<dbReference type="InterPro" id="IPR051783">
    <property type="entry name" value="NAD(P)-dependent_oxidoreduct"/>
</dbReference>
<reference evidence="2 3" key="1">
    <citation type="submission" date="2016-07" db="EMBL/GenBank/DDBJ databases">
        <title>Pervasive Adenine N6-methylation of Active Genes in Fungi.</title>
        <authorList>
            <consortium name="DOE Joint Genome Institute"/>
            <person name="Mondo S.J."/>
            <person name="Dannebaum R.O."/>
            <person name="Kuo R.C."/>
            <person name="Labutti K."/>
            <person name="Haridas S."/>
            <person name="Kuo A."/>
            <person name="Salamov A."/>
            <person name="Ahrendt S.R."/>
            <person name="Lipzen A."/>
            <person name="Sullivan W."/>
            <person name="Andreopoulos W.B."/>
            <person name="Clum A."/>
            <person name="Lindquist E."/>
            <person name="Daum C."/>
            <person name="Ramamoorthy G.K."/>
            <person name="Gryganskyi A."/>
            <person name="Culley D."/>
            <person name="Magnuson J.K."/>
            <person name="James T.Y."/>
            <person name="O'Malley M.A."/>
            <person name="Stajich J.E."/>
            <person name="Spatafora J.W."/>
            <person name="Visel A."/>
            <person name="Grigoriev I.V."/>
        </authorList>
    </citation>
    <scope>NUCLEOTIDE SEQUENCE [LARGE SCALE GENOMIC DNA]</scope>
    <source>
        <strain evidence="2 3">68-887.2</strain>
    </source>
</reference>
<gene>
    <name evidence="2" type="ORF">BCR39DRAFT_543215</name>
</gene>
<feature type="domain" description="NAD-dependent epimerase/dehydratase" evidence="1">
    <location>
        <begin position="3"/>
        <end position="217"/>
    </location>
</feature>
<dbReference type="PANTHER" id="PTHR48079:SF9">
    <property type="entry name" value="PUTATIVE-RELATED"/>
    <property type="match status" value="1"/>
</dbReference>
<evidence type="ECO:0000313" key="2">
    <source>
        <dbReference type="EMBL" id="ORY25748.1"/>
    </source>
</evidence>
<dbReference type="GO" id="GO:0005737">
    <property type="term" value="C:cytoplasm"/>
    <property type="evidence" value="ECO:0007669"/>
    <property type="project" value="TreeGrafter"/>
</dbReference>
<evidence type="ECO:0000259" key="1">
    <source>
        <dbReference type="Pfam" id="PF01370"/>
    </source>
</evidence>
<evidence type="ECO:0000313" key="3">
    <source>
        <dbReference type="Proteomes" id="UP000193986"/>
    </source>
</evidence>
<name>A0A1Y2AT37_9TREE</name>
<dbReference type="PANTHER" id="PTHR48079">
    <property type="entry name" value="PROTEIN YEEZ"/>
    <property type="match status" value="1"/>
</dbReference>
<organism evidence="2 3">
    <name type="scientific">Naematelia encephala</name>
    <dbReference type="NCBI Taxonomy" id="71784"/>
    <lineage>
        <taxon>Eukaryota</taxon>
        <taxon>Fungi</taxon>
        <taxon>Dikarya</taxon>
        <taxon>Basidiomycota</taxon>
        <taxon>Agaricomycotina</taxon>
        <taxon>Tremellomycetes</taxon>
        <taxon>Tremellales</taxon>
        <taxon>Naemateliaceae</taxon>
        <taxon>Naematelia</taxon>
    </lineage>
</organism>
<dbReference type="Pfam" id="PF01370">
    <property type="entry name" value="Epimerase"/>
    <property type="match status" value="1"/>
</dbReference>
<accession>A0A1Y2AT37</accession>
<protein>
    <recommendedName>
        <fullName evidence="1">NAD-dependent epimerase/dehydratase domain-containing protein</fullName>
    </recommendedName>
</protein>
<dbReference type="AlphaFoldDB" id="A0A1Y2AT37"/>
<dbReference type="STRING" id="71784.A0A1Y2AT37"/>
<dbReference type="SUPFAM" id="SSF51735">
    <property type="entry name" value="NAD(P)-binding Rossmann-fold domains"/>
    <property type="match status" value="1"/>
</dbReference>
<dbReference type="OrthoDB" id="10000533at2759"/>
<dbReference type="Gene3D" id="3.40.50.720">
    <property type="entry name" value="NAD(P)-binding Rossmann-like Domain"/>
    <property type="match status" value="1"/>
</dbReference>
<dbReference type="FunCoup" id="A0A1Y2AT37">
    <property type="interactions" value="16"/>
</dbReference>
<keyword evidence="3" id="KW-1185">Reference proteome</keyword>
<dbReference type="InParanoid" id="A0A1Y2AT37"/>
<dbReference type="InterPro" id="IPR036291">
    <property type="entry name" value="NAD(P)-bd_dom_sf"/>
</dbReference>
<sequence length="310" mass="33053">MHVFITGASGGIGLRLTKLLLSHGHTVTGLARSEASADKISAAGAKVLRGTITDLDVLAQGAGEADAAVHTAFPNPTTGVDWIQVCAEDRAATEAIANALANGSSTLDKSKRIFINTGGMLGNLGDEEAGKIPTPATPRYLTEELTTALSKSLGIRTYNVRLPPVTHHAGMMHPFIGGMILAAKKLGFSPYVGEGTAHWPAVHYDDAARMYLNILESDPTKVPTSVPVHPIQDRAIANKQFAELIGKKLGLEVKSLSPDIAMQHLGFIAMIAQFDVPASGEKSEKWFNWKPTEQGLLEELEASDLDIWKS</sequence>
<proteinExistence type="predicted"/>
<comment type="caution">
    <text evidence="2">The sequence shown here is derived from an EMBL/GenBank/DDBJ whole genome shotgun (WGS) entry which is preliminary data.</text>
</comment>
<dbReference type="GO" id="GO:0004029">
    <property type="term" value="F:aldehyde dehydrogenase (NAD+) activity"/>
    <property type="evidence" value="ECO:0007669"/>
    <property type="project" value="TreeGrafter"/>
</dbReference>
<dbReference type="EMBL" id="MCFC01000054">
    <property type="protein sequence ID" value="ORY25748.1"/>
    <property type="molecule type" value="Genomic_DNA"/>
</dbReference>